<accession>A0ACB9VR79</accession>
<feature type="non-terminal residue" evidence="1">
    <location>
        <position position="1"/>
    </location>
</feature>
<organism evidence="1 2">
    <name type="scientific">Chaenocephalus aceratus</name>
    <name type="common">Blackfin icefish</name>
    <name type="synonym">Chaenichthys aceratus</name>
    <dbReference type="NCBI Taxonomy" id="36190"/>
    <lineage>
        <taxon>Eukaryota</taxon>
        <taxon>Metazoa</taxon>
        <taxon>Chordata</taxon>
        <taxon>Craniata</taxon>
        <taxon>Vertebrata</taxon>
        <taxon>Euteleostomi</taxon>
        <taxon>Actinopterygii</taxon>
        <taxon>Neopterygii</taxon>
        <taxon>Teleostei</taxon>
        <taxon>Neoteleostei</taxon>
        <taxon>Acanthomorphata</taxon>
        <taxon>Eupercaria</taxon>
        <taxon>Perciformes</taxon>
        <taxon>Notothenioidei</taxon>
        <taxon>Channichthyidae</taxon>
        <taxon>Chaenocephalus</taxon>
    </lineage>
</organism>
<protein>
    <submittedName>
        <fullName evidence="1">Uncharacterized protein</fullName>
    </submittedName>
</protein>
<feature type="non-terminal residue" evidence="1">
    <location>
        <position position="59"/>
    </location>
</feature>
<comment type="caution">
    <text evidence="1">The sequence shown here is derived from an EMBL/GenBank/DDBJ whole genome shotgun (WGS) entry which is preliminary data.</text>
</comment>
<dbReference type="EMBL" id="CM043808">
    <property type="protein sequence ID" value="KAI4802289.1"/>
    <property type="molecule type" value="Genomic_DNA"/>
</dbReference>
<name>A0ACB9VR79_CHAAC</name>
<evidence type="ECO:0000313" key="1">
    <source>
        <dbReference type="EMBL" id="KAI4802289.1"/>
    </source>
</evidence>
<evidence type="ECO:0000313" key="2">
    <source>
        <dbReference type="Proteomes" id="UP001057452"/>
    </source>
</evidence>
<proteinExistence type="predicted"/>
<dbReference type="Proteomes" id="UP001057452">
    <property type="component" value="Chromosome 24"/>
</dbReference>
<sequence length="59" mass="6351">SGSAVQAPGRALEARSVREQKNEKDYEPGNHSSSCVISGSCDRKQKVFTGDLSQRLIAT</sequence>
<keyword evidence="2" id="KW-1185">Reference proteome</keyword>
<gene>
    <name evidence="1" type="ORF">KUCAC02_020137</name>
</gene>
<reference evidence="1" key="1">
    <citation type="submission" date="2022-05" db="EMBL/GenBank/DDBJ databases">
        <title>Chromosome-level genome of Chaenocephalus aceratus.</title>
        <authorList>
            <person name="Park H."/>
        </authorList>
    </citation>
    <scope>NUCLEOTIDE SEQUENCE</scope>
    <source>
        <strain evidence="1">KU_202001</strain>
    </source>
</reference>